<dbReference type="GO" id="GO:0005975">
    <property type="term" value="P:carbohydrate metabolic process"/>
    <property type="evidence" value="ECO:0007669"/>
    <property type="project" value="InterPro"/>
</dbReference>
<sequence>MSFSNSSPTFLEAGVADMARSIPIFSLLLVLATSTKAQSNGTSLSFAVPTGYTTSTYNASAQPTPYTRTDFSPNALASLWDLVGPVSTGPVTSTVSPTPEPTAYPQPNEQYYHGLVGSNYPEAKDLKLPAGFKWGFSSSAYQIEGAADAEGKGPSVWDLLAHRVPGFVADESTGDVVASHYWLYKQDFARLKSLGVPAFSPSFSWPRFFPFGSGPVNEDAVSHYDDVITEMHTQGIRPAVTLFHWDTPLALFNEYGAWTDRRIIDDYFNYAKFVISRYDAYVDEWFTINEPQYCNWQYASYPAGQYYAAPNGITGGTKARFLCGHHTLLAHAKVAKWYHEDFKGRGRITFKNSGNYYEANSTAPGDEIARQRNFDFSIGWFGGPWTTGDYPQSLKDTLGDLLPAFTQAEKDLIKGSCDFYAIDPYSSFLAYEIDGGLDACTSNRSHPAFPDCAGSTSVSASNFPIGPAADPAMSWLYSAPSGIRRFLQHITTVLFPAIPDIVVTEFGFSEPFEGEWTSLSPALWDLRRADYFQQYLDNILLAIHEDKVNVTGAWGWAVFDNFEWSLGTAVRFGVQYVNYTSLERTPKASAFQFLNWFKEHEGGNATMRV</sequence>
<evidence type="ECO:0000313" key="2">
    <source>
        <dbReference type="EMBL" id="KAF2125544.1"/>
    </source>
</evidence>
<dbReference type="OrthoDB" id="65569at2759"/>
<dbReference type="PANTHER" id="PTHR10353">
    <property type="entry name" value="GLYCOSYL HYDROLASE"/>
    <property type="match status" value="1"/>
</dbReference>
<reference evidence="2" key="1">
    <citation type="journal article" date="2020" name="Stud. Mycol.">
        <title>101 Dothideomycetes genomes: a test case for predicting lifestyles and emergence of pathogens.</title>
        <authorList>
            <person name="Haridas S."/>
            <person name="Albert R."/>
            <person name="Binder M."/>
            <person name="Bloem J."/>
            <person name="Labutti K."/>
            <person name="Salamov A."/>
            <person name="Andreopoulos B."/>
            <person name="Baker S."/>
            <person name="Barry K."/>
            <person name="Bills G."/>
            <person name="Bluhm B."/>
            <person name="Cannon C."/>
            <person name="Castanera R."/>
            <person name="Culley D."/>
            <person name="Daum C."/>
            <person name="Ezra D."/>
            <person name="Gonzalez J."/>
            <person name="Henrissat B."/>
            <person name="Kuo A."/>
            <person name="Liang C."/>
            <person name="Lipzen A."/>
            <person name="Lutzoni F."/>
            <person name="Magnuson J."/>
            <person name="Mondo S."/>
            <person name="Nolan M."/>
            <person name="Ohm R."/>
            <person name="Pangilinan J."/>
            <person name="Park H.-J."/>
            <person name="Ramirez L."/>
            <person name="Alfaro M."/>
            <person name="Sun H."/>
            <person name="Tritt A."/>
            <person name="Yoshinaga Y."/>
            <person name="Zwiers L.-H."/>
            <person name="Turgeon B."/>
            <person name="Goodwin S."/>
            <person name="Spatafora J."/>
            <person name="Crous P."/>
            <person name="Grigoriev I."/>
        </authorList>
    </citation>
    <scope>NUCLEOTIDE SEQUENCE</scope>
    <source>
        <strain evidence="2">CBS 119687</strain>
    </source>
</reference>
<dbReference type="PRINTS" id="PR00131">
    <property type="entry name" value="GLHYDRLASE1"/>
</dbReference>
<evidence type="ECO:0000313" key="3">
    <source>
        <dbReference type="Proteomes" id="UP000799771"/>
    </source>
</evidence>
<comment type="similarity">
    <text evidence="1">Belongs to the glycosyl hydrolase 1 family.</text>
</comment>
<dbReference type="RefSeq" id="XP_033519936.1">
    <property type="nucleotide sequence ID" value="XM_033666219.1"/>
</dbReference>
<dbReference type="GeneID" id="54406651"/>
<name>A0A6A6A319_9PLEO</name>
<dbReference type="EMBL" id="ML977516">
    <property type="protein sequence ID" value="KAF2125544.1"/>
    <property type="molecule type" value="Genomic_DNA"/>
</dbReference>
<evidence type="ECO:0000256" key="1">
    <source>
        <dbReference type="RuleBase" id="RU003690"/>
    </source>
</evidence>
<dbReference type="GO" id="GO:0008422">
    <property type="term" value="F:beta-glucosidase activity"/>
    <property type="evidence" value="ECO:0007669"/>
    <property type="project" value="TreeGrafter"/>
</dbReference>
<gene>
    <name evidence="2" type="ORF">P153DRAFT_348821</name>
</gene>
<keyword evidence="2" id="KW-0378">Hydrolase</keyword>
<dbReference type="Pfam" id="PF00232">
    <property type="entry name" value="Glyco_hydro_1"/>
    <property type="match status" value="1"/>
</dbReference>
<organism evidence="2 3">
    <name type="scientific">Dothidotthia symphoricarpi CBS 119687</name>
    <dbReference type="NCBI Taxonomy" id="1392245"/>
    <lineage>
        <taxon>Eukaryota</taxon>
        <taxon>Fungi</taxon>
        <taxon>Dikarya</taxon>
        <taxon>Ascomycota</taxon>
        <taxon>Pezizomycotina</taxon>
        <taxon>Dothideomycetes</taxon>
        <taxon>Pleosporomycetidae</taxon>
        <taxon>Pleosporales</taxon>
        <taxon>Dothidotthiaceae</taxon>
        <taxon>Dothidotthia</taxon>
    </lineage>
</organism>
<keyword evidence="3" id="KW-1185">Reference proteome</keyword>
<dbReference type="Proteomes" id="UP000799771">
    <property type="component" value="Unassembled WGS sequence"/>
</dbReference>
<dbReference type="InterPro" id="IPR017853">
    <property type="entry name" value="GH"/>
</dbReference>
<accession>A0A6A6A319</accession>
<protein>
    <submittedName>
        <fullName evidence="2">Glycoside hydrolase family 1 protein</fullName>
    </submittedName>
</protein>
<proteinExistence type="inferred from homology"/>
<dbReference type="SUPFAM" id="SSF51445">
    <property type="entry name" value="(Trans)glycosidases"/>
    <property type="match status" value="1"/>
</dbReference>
<dbReference type="PANTHER" id="PTHR10353:SF53">
    <property type="entry name" value="BETA-1,4-GLUCOSIDASE (EUROFUNG)"/>
    <property type="match status" value="1"/>
</dbReference>
<dbReference type="InterPro" id="IPR001360">
    <property type="entry name" value="Glyco_hydro_1"/>
</dbReference>
<dbReference type="PROSITE" id="PS00653">
    <property type="entry name" value="GLYCOSYL_HYDROL_F1_2"/>
    <property type="match status" value="1"/>
</dbReference>
<dbReference type="AlphaFoldDB" id="A0A6A6A319"/>
<dbReference type="InterPro" id="IPR033132">
    <property type="entry name" value="GH_1_N_CS"/>
</dbReference>
<dbReference type="Gene3D" id="3.20.20.80">
    <property type="entry name" value="Glycosidases"/>
    <property type="match status" value="1"/>
</dbReference>